<evidence type="ECO:0000313" key="5">
    <source>
        <dbReference type="EMBL" id="EKX48846.1"/>
    </source>
</evidence>
<keyword evidence="3" id="KW-0812">Transmembrane</keyword>
<accession>L1JK42</accession>
<evidence type="ECO:0000256" key="3">
    <source>
        <dbReference type="SAM" id="Phobius"/>
    </source>
</evidence>
<evidence type="ECO:0000313" key="7">
    <source>
        <dbReference type="Proteomes" id="UP000011087"/>
    </source>
</evidence>
<dbReference type="PANTHER" id="PTHR10281">
    <property type="entry name" value="MEMBRANE-ASSOCIATED PROGESTERONE RECEPTOR COMPONENT-RELATED"/>
    <property type="match status" value="1"/>
</dbReference>
<dbReference type="EMBL" id="JH992984">
    <property type="protein sequence ID" value="EKX48846.1"/>
    <property type="molecule type" value="Genomic_DNA"/>
</dbReference>
<evidence type="ECO:0000259" key="4">
    <source>
        <dbReference type="SMART" id="SM01117"/>
    </source>
</evidence>
<evidence type="ECO:0000313" key="6">
    <source>
        <dbReference type="EnsemblProtists" id="EKX48846"/>
    </source>
</evidence>
<feature type="region of interest" description="Disordered" evidence="2">
    <location>
        <begin position="1"/>
        <end position="41"/>
    </location>
</feature>
<name>L1JK42_GUITC</name>
<dbReference type="RefSeq" id="XP_005835826.1">
    <property type="nucleotide sequence ID" value="XM_005835769.1"/>
</dbReference>
<dbReference type="OMA" id="PPCNIEW"/>
<dbReference type="PANTHER" id="PTHR10281:SF4">
    <property type="entry name" value="NEUFERRICIN"/>
    <property type="match status" value="1"/>
</dbReference>
<dbReference type="InterPro" id="IPR036400">
    <property type="entry name" value="Cyt_B5-like_heme/steroid_sf"/>
</dbReference>
<evidence type="ECO:0000256" key="2">
    <source>
        <dbReference type="SAM" id="MobiDB-lite"/>
    </source>
</evidence>
<reference evidence="7" key="2">
    <citation type="submission" date="2012-11" db="EMBL/GenBank/DDBJ databases">
        <authorList>
            <person name="Kuo A."/>
            <person name="Curtis B.A."/>
            <person name="Tanifuji G."/>
            <person name="Burki F."/>
            <person name="Gruber A."/>
            <person name="Irimia M."/>
            <person name="Maruyama S."/>
            <person name="Arias M.C."/>
            <person name="Ball S.G."/>
            <person name="Gile G.H."/>
            <person name="Hirakawa Y."/>
            <person name="Hopkins J.F."/>
            <person name="Rensing S.A."/>
            <person name="Schmutz J."/>
            <person name="Symeonidi A."/>
            <person name="Elias M."/>
            <person name="Eveleigh R.J."/>
            <person name="Herman E.K."/>
            <person name="Klute M.J."/>
            <person name="Nakayama T."/>
            <person name="Obornik M."/>
            <person name="Reyes-Prieto A."/>
            <person name="Armbrust E.V."/>
            <person name="Aves S.J."/>
            <person name="Beiko R.G."/>
            <person name="Coutinho P."/>
            <person name="Dacks J.B."/>
            <person name="Durnford D.G."/>
            <person name="Fast N.M."/>
            <person name="Green B.R."/>
            <person name="Grisdale C."/>
            <person name="Hempe F."/>
            <person name="Henrissat B."/>
            <person name="Hoppner M.P."/>
            <person name="Ishida K.-I."/>
            <person name="Kim E."/>
            <person name="Koreny L."/>
            <person name="Kroth P.G."/>
            <person name="Liu Y."/>
            <person name="Malik S.-B."/>
            <person name="Maier U.G."/>
            <person name="McRose D."/>
            <person name="Mock T."/>
            <person name="Neilson J.A."/>
            <person name="Onodera N.T."/>
            <person name="Poole A.M."/>
            <person name="Pritham E.J."/>
            <person name="Richards T.A."/>
            <person name="Rocap G."/>
            <person name="Roy S.W."/>
            <person name="Sarai C."/>
            <person name="Schaack S."/>
            <person name="Shirato S."/>
            <person name="Slamovits C.H."/>
            <person name="Spencer D.F."/>
            <person name="Suzuki S."/>
            <person name="Worden A.Z."/>
            <person name="Zauner S."/>
            <person name="Barry K."/>
            <person name="Bell C."/>
            <person name="Bharti A.K."/>
            <person name="Crow J.A."/>
            <person name="Grimwood J."/>
            <person name="Kramer R."/>
            <person name="Lindquist E."/>
            <person name="Lucas S."/>
            <person name="Salamov A."/>
            <person name="McFadden G.I."/>
            <person name="Lane C.E."/>
            <person name="Keeling P.J."/>
            <person name="Gray M.W."/>
            <person name="Grigoriev I.V."/>
            <person name="Archibald J.M."/>
        </authorList>
    </citation>
    <scope>NUCLEOTIDE SEQUENCE</scope>
    <source>
        <strain evidence="7">CCMP2712</strain>
    </source>
</reference>
<dbReference type="Gene3D" id="3.10.120.10">
    <property type="entry name" value="Cytochrome b5-like heme/steroid binding domain"/>
    <property type="match status" value="1"/>
</dbReference>
<dbReference type="GO" id="GO:0012505">
    <property type="term" value="C:endomembrane system"/>
    <property type="evidence" value="ECO:0007669"/>
    <property type="project" value="TreeGrafter"/>
</dbReference>
<dbReference type="HOGENOM" id="CLU_944751_0_0_1"/>
<feature type="domain" description="Cytochrome b5 heme-binding" evidence="4">
    <location>
        <begin position="90"/>
        <end position="188"/>
    </location>
</feature>
<keyword evidence="3" id="KW-1133">Transmembrane helix</keyword>
<keyword evidence="7" id="KW-1185">Reference proteome</keyword>
<dbReference type="OrthoDB" id="10257697at2759"/>
<protein>
    <recommendedName>
        <fullName evidence="4">Cytochrome b5 heme-binding domain-containing protein</fullName>
    </recommendedName>
</protein>
<dbReference type="SMART" id="SM01117">
    <property type="entry name" value="Cyt-b5"/>
    <property type="match status" value="1"/>
</dbReference>
<dbReference type="KEGG" id="gtt:GUITHDRAFT_105470"/>
<dbReference type="SUPFAM" id="SSF55856">
    <property type="entry name" value="Cytochrome b5-like heme/steroid binding domain"/>
    <property type="match status" value="1"/>
</dbReference>
<dbReference type="EnsemblProtists" id="EKX48846">
    <property type="protein sequence ID" value="EKX48846"/>
    <property type="gene ID" value="GUITHDRAFT_105470"/>
</dbReference>
<dbReference type="GO" id="GO:0016020">
    <property type="term" value="C:membrane"/>
    <property type="evidence" value="ECO:0007669"/>
    <property type="project" value="TreeGrafter"/>
</dbReference>
<dbReference type="AlphaFoldDB" id="L1JK42"/>
<feature type="transmembrane region" description="Helical" evidence="3">
    <location>
        <begin position="46"/>
        <end position="68"/>
    </location>
</feature>
<evidence type="ECO:0000256" key="1">
    <source>
        <dbReference type="ARBA" id="ARBA00038357"/>
    </source>
</evidence>
<dbReference type="eggNOG" id="KOG1108">
    <property type="taxonomic scope" value="Eukaryota"/>
</dbReference>
<dbReference type="InterPro" id="IPR001199">
    <property type="entry name" value="Cyt_B5-like_heme/steroid-bd"/>
</dbReference>
<proteinExistence type="inferred from homology"/>
<reference evidence="5 7" key="1">
    <citation type="journal article" date="2012" name="Nature">
        <title>Algal genomes reveal evolutionary mosaicism and the fate of nucleomorphs.</title>
        <authorList>
            <consortium name="DOE Joint Genome Institute"/>
            <person name="Curtis B.A."/>
            <person name="Tanifuji G."/>
            <person name="Burki F."/>
            <person name="Gruber A."/>
            <person name="Irimia M."/>
            <person name="Maruyama S."/>
            <person name="Arias M.C."/>
            <person name="Ball S.G."/>
            <person name="Gile G.H."/>
            <person name="Hirakawa Y."/>
            <person name="Hopkins J.F."/>
            <person name="Kuo A."/>
            <person name="Rensing S.A."/>
            <person name="Schmutz J."/>
            <person name="Symeonidi A."/>
            <person name="Elias M."/>
            <person name="Eveleigh R.J."/>
            <person name="Herman E.K."/>
            <person name="Klute M.J."/>
            <person name="Nakayama T."/>
            <person name="Obornik M."/>
            <person name="Reyes-Prieto A."/>
            <person name="Armbrust E.V."/>
            <person name="Aves S.J."/>
            <person name="Beiko R.G."/>
            <person name="Coutinho P."/>
            <person name="Dacks J.B."/>
            <person name="Durnford D.G."/>
            <person name="Fast N.M."/>
            <person name="Green B.R."/>
            <person name="Grisdale C.J."/>
            <person name="Hempel F."/>
            <person name="Henrissat B."/>
            <person name="Hoppner M.P."/>
            <person name="Ishida K."/>
            <person name="Kim E."/>
            <person name="Koreny L."/>
            <person name="Kroth P.G."/>
            <person name="Liu Y."/>
            <person name="Malik S.B."/>
            <person name="Maier U.G."/>
            <person name="McRose D."/>
            <person name="Mock T."/>
            <person name="Neilson J.A."/>
            <person name="Onodera N.T."/>
            <person name="Poole A.M."/>
            <person name="Pritham E.J."/>
            <person name="Richards T.A."/>
            <person name="Rocap G."/>
            <person name="Roy S.W."/>
            <person name="Sarai C."/>
            <person name="Schaack S."/>
            <person name="Shirato S."/>
            <person name="Slamovits C.H."/>
            <person name="Spencer D.F."/>
            <person name="Suzuki S."/>
            <person name="Worden A.Z."/>
            <person name="Zauner S."/>
            <person name="Barry K."/>
            <person name="Bell C."/>
            <person name="Bharti A.K."/>
            <person name="Crow J.A."/>
            <person name="Grimwood J."/>
            <person name="Kramer R."/>
            <person name="Lindquist E."/>
            <person name="Lucas S."/>
            <person name="Salamov A."/>
            <person name="McFadden G.I."/>
            <person name="Lane C.E."/>
            <person name="Keeling P.J."/>
            <person name="Gray M.W."/>
            <person name="Grigoriev I.V."/>
            <person name="Archibald J.M."/>
        </authorList>
    </citation>
    <scope>NUCLEOTIDE SEQUENCE</scope>
    <source>
        <strain evidence="5 7">CCMP2712</strain>
    </source>
</reference>
<sequence length="295" mass="33534">MQEVFDDVDGAGSRRRHGGRRQDDKEMRSNLGRNHKEHVETPRKNAANAVIALLVLVVSGLVVGIQFFRFEDKANTWLEKQKENQGQLLFTKEILRDFDGSVEGRPIVVCIVGSCYNVSAGARFYSKGMHYACFAGNDGSRAYVTGKFDKEGCIDDLEGLKPGELITVDGWLKFYQNQTKYNYMGKLIGRYYDSTGEETEELKTFHKLVAQARHDEIFMKKLPACNVHLFPGEGTRIWCSSDSGGLERHWIGLPRMEKDEDTGEDRCVCVPPERLNENGFRILPNCTEENQCYQN</sequence>
<keyword evidence="3" id="KW-0472">Membrane</keyword>
<dbReference type="PaxDb" id="55529-EKX48846"/>
<dbReference type="Proteomes" id="UP000011087">
    <property type="component" value="Unassembled WGS sequence"/>
</dbReference>
<dbReference type="GeneID" id="17305408"/>
<reference evidence="6" key="3">
    <citation type="submission" date="2015-06" db="UniProtKB">
        <authorList>
            <consortium name="EnsemblProtists"/>
        </authorList>
    </citation>
    <scope>IDENTIFICATION</scope>
</reference>
<gene>
    <name evidence="5" type="ORF">GUITHDRAFT_105470</name>
</gene>
<comment type="similarity">
    <text evidence="1">Belongs to the cytochrome b5 family. MAPR subfamily.</text>
</comment>
<dbReference type="InterPro" id="IPR050577">
    <property type="entry name" value="MAPR/NEUFC/NENF-like"/>
</dbReference>
<organism evidence="5">
    <name type="scientific">Guillardia theta (strain CCMP2712)</name>
    <name type="common">Cryptophyte</name>
    <dbReference type="NCBI Taxonomy" id="905079"/>
    <lineage>
        <taxon>Eukaryota</taxon>
        <taxon>Cryptophyceae</taxon>
        <taxon>Pyrenomonadales</taxon>
        <taxon>Geminigeraceae</taxon>
        <taxon>Guillardia</taxon>
    </lineage>
</organism>